<feature type="chain" id="PRO_5036827274" evidence="2">
    <location>
        <begin position="28"/>
        <end position="97"/>
    </location>
</feature>
<feature type="signal peptide" evidence="2">
    <location>
        <begin position="1"/>
        <end position="27"/>
    </location>
</feature>
<feature type="compositionally biased region" description="Basic and acidic residues" evidence="1">
    <location>
        <begin position="36"/>
        <end position="71"/>
    </location>
</feature>
<evidence type="ECO:0000256" key="1">
    <source>
        <dbReference type="SAM" id="MobiDB-lite"/>
    </source>
</evidence>
<name>A0A914IH16_GLORO</name>
<evidence type="ECO:0000313" key="4">
    <source>
        <dbReference type="WBParaSite" id="Gr19_v10_g9836.t1"/>
    </source>
</evidence>
<feature type="region of interest" description="Disordered" evidence="1">
    <location>
        <begin position="36"/>
        <end position="73"/>
    </location>
</feature>
<proteinExistence type="predicted"/>
<evidence type="ECO:0000313" key="3">
    <source>
        <dbReference type="Proteomes" id="UP000887572"/>
    </source>
</evidence>
<evidence type="ECO:0000256" key="2">
    <source>
        <dbReference type="SAM" id="SignalP"/>
    </source>
</evidence>
<sequence length="97" mass="11110">MKVSVNSISLAIALLLALELTFNGINAHDNDFKATDNDFKANDDKNHDNDNKAHDNDNKAHDNDNKAHDNDDYTNYSAHNYNSTIFFRLSFWTYLSK</sequence>
<protein>
    <submittedName>
        <fullName evidence="4">Uncharacterized protein</fullName>
    </submittedName>
</protein>
<dbReference type="WBParaSite" id="Gr19_v10_g9836.t1">
    <property type="protein sequence ID" value="Gr19_v10_g9836.t1"/>
    <property type="gene ID" value="Gr19_v10_g9836"/>
</dbReference>
<keyword evidence="2" id="KW-0732">Signal</keyword>
<keyword evidence="3" id="KW-1185">Reference proteome</keyword>
<dbReference type="AlphaFoldDB" id="A0A914IH16"/>
<accession>A0A914IH16</accession>
<dbReference type="Proteomes" id="UP000887572">
    <property type="component" value="Unplaced"/>
</dbReference>
<organism evidence="3 4">
    <name type="scientific">Globodera rostochiensis</name>
    <name type="common">Golden nematode worm</name>
    <name type="synonym">Heterodera rostochiensis</name>
    <dbReference type="NCBI Taxonomy" id="31243"/>
    <lineage>
        <taxon>Eukaryota</taxon>
        <taxon>Metazoa</taxon>
        <taxon>Ecdysozoa</taxon>
        <taxon>Nematoda</taxon>
        <taxon>Chromadorea</taxon>
        <taxon>Rhabditida</taxon>
        <taxon>Tylenchina</taxon>
        <taxon>Tylenchomorpha</taxon>
        <taxon>Tylenchoidea</taxon>
        <taxon>Heteroderidae</taxon>
        <taxon>Heteroderinae</taxon>
        <taxon>Globodera</taxon>
    </lineage>
</organism>
<reference evidence="4" key="1">
    <citation type="submission" date="2022-11" db="UniProtKB">
        <authorList>
            <consortium name="WormBaseParasite"/>
        </authorList>
    </citation>
    <scope>IDENTIFICATION</scope>
</reference>